<sequence length="205" mass="23653">MYKLKSVYFKIIVIWVVFLLPTTSFSQDIIWKEDGEVLDVFIHKMRFARVVYRLEDDKKAPKFRLRYQDISKVERVDGTIHYYMEGREISMEPTELFMLGWTDADFHYKVHPLAQTVSLLSMGVFSYASLAYSSLFVIGYNTPFSIGSSLPKDHNLRYPDINLFADEAYAAGYRDRASRIKERRVNTMGGVGFGIGAIVFLALTL</sequence>
<evidence type="ECO:0000313" key="2">
    <source>
        <dbReference type="EMBL" id="GHB51421.1"/>
    </source>
</evidence>
<reference evidence="2" key="1">
    <citation type="journal article" date="2014" name="Int. J. Syst. Evol. Microbiol.">
        <title>Complete genome sequence of Corynebacterium casei LMG S-19264T (=DSM 44701T), isolated from a smear-ripened cheese.</title>
        <authorList>
            <consortium name="US DOE Joint Genome Institute (JGI-PGF)"/>
            <person name="Walter F."/>
            <person name="Albersmeier A."/>
            <person name="Kalinowski J."/>
            <person name="Ruckert C."/>
        </authorList>
    </citation>
    <scope>NUCLEOTIDE SEQUENCE</scope>
    <source>
        <strain evidence="2">KCTC 23224</strain>
    </source>
</reference>
<organism evidence="2 3">
    <name type="scientific">Mongoliitalea lutea</name>
    <dbReference type="NCBI Taxonomy" id="849756"/>
    <lineage>
        <taxon>Bacteria</taxon>
        <taxon>Pseudomonadati</taxon>
        <taxon>Bacteroidota</taxon>
        <taxon>Cytophagia</taxon>
        <taxon>Cytophagales</taxon>
        <taxon>Cyclobacteriaceae</taxon>
        <taxon>Mongoliitalea</taxon>
    </lineage>
</organism>
<keyword evidence="1" id="KW-0812">Transmembrane</keyword>
<proteinExistence type="predicted"/>
<keyword evidence="1" id="KW-1133">Transmembrane helix</keyword>
<accession>A0A8J3D4D0</accession>
<feature type="transmembrane region" description="Helical" evidence="1">
    <location>
        <begin position="119"/>
        <end position="140"/>
    </location>
</feature>
<dbReference type="AlphaFoldDB" id="A0A8J3D4D0"/>
<comment type="caution">
    <text evidence="2">The sequence shown here is derived from an EMBL/GenBank/DDBJ whole genome shotgun (WGS) entry which is preliminary data.</text>
</comment>
<dbReference type="RefSeq" id="WP_189586036.1">
    <property type="nucleotide sequence ID" value="NZ_BMYF01000027.1"/>
</dbReference>
<evidence type="ECO:0000313" key="3">
    <source>
        <dbReference type="Proteomes" id="UP000642809"/>
    </source>
</evidence>
<keyword evidence="3" id="KW-1185">Reference proteome</keyword>
<name>A0A8J3D4D0_9BACT</name>
<protein>
    <submittedName>
        <fullName evidence="2">Uncharacterized protein</fullName>
    </submittedName>
</protein>
<feature type="transmembrane region" description="Helical" evidence="1">
    <location>
        <begin position="185"/>
        <end position="203"/>
    </location>
</feature>
<dbReference type="EMBL" id="BMYF01000027">
    <property type="protein sequence ID" value="GHB51421.1"/>
    <property type="molecule type" value="Genomic_DNA"/>
</dbReference>
<gene>
    <name evidence="2" type="ORF">GCM10008106_35320</name>
</gene>
<evidence type="ECO:0000256" key="1">
    <source>
        <dbReference type="SAM" id="Phobius"/>
    </source>
</evidence>
<keyword evidence="1" id="KW-0472">Membrane</keyword>
<reference evidence="2" key="2">
    <citation type="submission" date="2020-09" db="EMBL/GenBank/DDBJ databases">
        <authorList>
            <person name="Sun Q."/>
            <person name="Kim S."/>
        </authorList>
    </citation>
    <scope>NUCLEOTIDE SEQUENCE</scope>
    <source>
        <strain evidence="2">KCTC 23224</strain>
    </source>
</reference>
<dbReference type="Proteomes" id="UP000642809">
    <property type="component" value="Unassembled WGS sequence"/>
</dbReference>